<dbReference type="AlphaFoldDB" id="A0AA43Q6N4"/>
<protein>
    <submittedName>
        <fullName evidence="3">DotU family type IV/VI secretion system protein</fullName>
    </submittedName>
</protein>
<name>A0AA43Q6N4_9GAMM</name>
<evidence type="ECO:0000256" key="1">
    <source>
        <dbReference type="SAM" id="Phobius"/>
    </source>
</evidence>
<dbReference type="Proteomes" id="UP001160519">
    <property type="component" value="Unassembled WGS sequence"/>
</dbReference>
<organism evidence="3 4">
    <name type="scientific">Candidatus Methylobacter titanis</name>
    <dbReference type="NCBI Taxonomy" id="3053457"/>
    <lineage>
        <taxon>Bacteria</taxon>
        <taxon>Pseudomonadati</taxon>
        <taxon>Pseudomonadota</taxon>
        <taxon>Gammaproteobacteria</taxon>
        <taxon>Methylococcales</taxon>
        <taxon>Methylococcaceae</taxon>
        <taxon>Methylobacter</taxon>
    </lineage>
</organism>
<accession>A0AA43Q6N4</accession>
<evidence type="ECO:0000313" key="4">
    <source>
        <dbReference type="Proteomes" id="UP001160519"/>
    </source>
</evidence>
<feature type="transmembrane region" description="Helical" evidence="1">
    <location>
        <begin position="181"/>
        <end position="202"/>
    </location>
</feature>
<evidence type="ECO:0000313" key="3">
    <source>
        <dbReference type="EMBL" id="MDI1231567.1"/>
    </source>
</evidence>
<dbReference type="InterPro" id="IPR038522">
    <property type="entry name" value="T4/T6SS_DotU_sf"/>
</dbReference>
<keyword evidence="1" id="KW-0472">Membrane</keyword>
<dbReference type="InterPro" id="IPR017732">
    <property type="entry name" value="T4/T6SS_DotU"/>
</dbReference>
<comment type="caution">
    <text evidence="3">The sequence shown here is derived from an EMBL/GenBank/DDBJ whole genome shotgun (WGS) entry which is preliminary data.</text>
</comment>
<proteinExistence type="predicted"/>
<sequence>MNQDLWEMIVTVNNFLSPLRTADTQPTVTMIDLVELRSKMRMQLDDLRAAITEQYSERDAYYVLFPLTAHCDEVVKKMILESNQLEWPPLQQEFYQVADAGDLFYELLDNALSKPETLALVYEVYYFCLNDGFCGRYSVNPDMVANYLEKLRKPIVLQPIATVASAASSARKHSYFRIPNYVYYAGVGVLFIMNYWFLTFLASTWHPIK</sequence>
<dbReference type="Gene3D" id="1.25.40.590">
    <property type="entry name" value="Type IV / VI secretion system, DotU"/>
    <property type="match status" value="1"/>
</dbReference>
<keyword evidence="1" id="KW-0812">Transmembrane</keyword>
<evidence type="ECO:0000259" key="2">
    <source>
        <dbReference type="Pfam" id="PF09850"/>
    </source>
</evidence>
<dbReference type="EMBL" id="JAQSDF010000033">
    <property type="protein sequence ID" value="MDI1231567.1"/>
    <property type="molecule type" value="Genomic_DNA"/>
</dbReference>
<reference evidence="3" key="1">
    <citation type="submission" date="2023-01" db="EMBL/GenBank/DDBJ databases">
        <title>Biogeochemical cycle of methane in antarctic sediments.</title>
        <authorList>
            <person name="Roldan D.M."/>
            <person name="Menes R.J."/>
        </authorList>
    </citation>
    <scope>NUCLEOTIDE SEQUENCE [LARGE SCALE GENOMIC DNA]</scope>
    <source>
        <strain evidence="3">K-2018 MAG008</strain>
    </source>
</reference>
<dbReference type="Pfam" id="PF09850">
    <property type="entry name" value="DotU"/>
    <property type="match status" value="1"/>
</dbReference>
<gene>
    <name evidence="3" type="ORF">PSU93_10490</name>
</gene>
<feature type="domain" description="Type IV / VI secretion system DotU" evidence="2">
    <location>
        <begin position="31"/>
        <end position="200"/>
    </location>
</feature>
<keyword evidence="4" id="KW-1185">Reference proteome</keyword>
<keyword evidence="1" id="KW-1133">Transmembrane helix</keyword>